<accession>A0ABW9EQE3</accession>
<keyword evidence="2" id="KW-1185">Reference proteome</keyword>
<dbReference type="Gene3D" id="3.40.190.10">
    <property type="entry name" value="Periplasmic binding protein-like II"/>
    <property type="match status" value="2"/>
</dbReference>
<dbReference type="EMBL" id="JAQQCL010000042">
    <property type="protein sequence ID" value="MFM0721314.1"/>
    <property type="molecule type" value="Genomic_DNA"/>
</dbReference>
<evidence type="ECO:0000313" key="2">
    <source>
        <dbReference type="Proteomes" id="UP001629392"/>
    </source>
</evidence>
<sequence>MLARFAGANVKPTIVYETTQSQIGIAFVDLGLGSPLSAAYVFASAPDSRVPCPVDGFEPLVVKIFFRERKRSPLVLDFIELAIEEARRTQ</sequence>
<name>A0ABW9EQE3_9BURK</name>
<reference evidence="1 2" key="1">
    <citation type="journal article" date="2024" name="Chem. Sci.">
        <title>Discovery of megapolipeptins by genome mining of a Burkholderiales bacteria collection.</title>
        <authorList>
            <person name="Paulo B.S."/>
            <person name="Recchia M.J.J."/>
            <person name="Lee S."/>
            <person name="Fergusson C.H."/>
            <person name="Romanowski S.B."/>
            <person name="Hernandez A."/>
            <person name="Krull N."/>
            <person name="Liu D.Y."/>
            <person name="Cavanagh H."/>
            <person name="Bos A."/>
            <person name="Gray C.A."/>
            <person name="Murphy B.T."/>
            <person name="Linington R.G."/>
            <person name="Eustaquio A.S."/>
        </authorList>
    </citation>
    <scope>NUCLEOTIDE SEQUENCE [LARGE SCALE GENOMIC DNA]</scope>
    <source>
        <strain evidence="1 2">RL17-350-BIC-E</strain>
    </source>
</reference>
<evidence type="ECO:0008006" key="3">
    <source>
        <dbReference type="Google" id="ProtNLM"/>
    </source>
</evidence>
<comment type="caution">
    <text evidence="1">The sequence shown here is derived from an EMBL/GenBank/DDBJ whole genome shotgun (WGS) entry which is preliminary data.</text>
</comment>
<dbReference type="RefSeq" id="WP_408157380.1">
    <property type="nucleotide sequence ID" value="NZ_JAQQCL010000042.1"/>
</dbReference>
<evidence type="ECO:0000313" key="1">
    <source>
        <dbReference type="EMBL" id="MFM0721314.1"/>
    </source>
</evidence>
<organism evidence="1 2">
    <name type="scientific">Paraburkholderia strydomiana</name>
    <dbReference type="NCBI Taxonomy" id="1245417"/>
    <lineage>
        <taxon>Bacteria</taxon>
        <taxon>Pseudomonadati</taxon>
        <taxon>Pseudomonadota</taxon>
        <taxon>Betaproteobacteria</taxon>
        <taxon>Burkholderiales</taxon>
        <taxon>Burkholderiaceae</taxon>
        <taxon>Paraburkholderia</taxon>
    </lineage>
</organism>
<gene>
    <name evidence="1" type="ORF">PQQ73_33965</name>
</gene>
<proteinExistence type="predicted"/>
<dbReference type="Proteomes" id="UP001629392">
    <property type="component" value="Unassembled WGS sequence"/>
</dbReference>
<protein>
    <recommendedName>
        <fullName evidence="3">LysR substrate-binding domain-containing protein</fullName>
    </recommendedName>
</protein>